<dbReference type="NCBIfam" id="TIGR03106">
    <property type="entry name" value="trio_M42_hydro"/>
    <property type="match status" value="1"/>
</dbReference>
<evidence type="ECO:0000313" key="9">
    <source>
        <dbReference type="EMBL" id="MBO0663542.1"/>
    </source>
</evidence>
<dbReference type="GO" id="GO:0006508">
    <property type="term" value="P:proteolysis"/>
    <property type="evidence" value="ECO:0007669"/>
    <property type="project" value="UniProtKB-KW"/>
</dbReference>
<comment type="similarity">
    <text evidence="1 6">Belongs to the peptidase M42 family.</text>
</comment>
<evidence type="ECO:0000256" key="3">
    <source>
        <dbReference type="ARBA" id="ARBA00022670"/>
    </source>
</evidence>
<dbReference type="InterPro" id="IPR051464">
    <property type="entry name" value="Peptidase_M42_aminopept"/>
</dbReference>
<evidence type="ECO:0000256" key="5">
    <source>
        <dbReference type="ARBA" id="ARBA00022801"/>
    </source>
</evidence>
<keyword evidence="5" id="KW-0378">Hydrolase</keyword>
<dbReference type="EMBL" id="JAFMPP010000011">
    <property type="protein sequence ID" value="MBO0663542.1"/>
    <property type="molecule type" value="Genomic_DNA"/>
</dbReference>
<dbReference type="PIRSF" id="PIRSF001123">
    <property type="entry name" value="PepA_GA"/>
    <property type="match status" value="1"/>
</dbReference>
<dbReference type="Pfam" id="PF05343">
    <property type="entry name" value="Peptidase_M42"/>
    <property type="match status" value="1"/>
</dbReference>
<gene>
    <name evidence="9" type="ORF">J1C48_13210</name>
</gene>
<feature type="binding site" evidence="8">
    <location>
        <position position="324"/>
    </location>
    <ligand>
        <name>Zn(2+)</name>
        <dbReference type="ChEBI" id="CHEBI:29105"/>
        <label>2</label>
    </ligand>
</feature>
<dbReference type="InterPro" id="IPR008007">
    <property type="entry name" value="Peptidase_M42"/>
</dbReference>
<evidence type="ECO:0000256" key="2">
    <source>
        <dbReference type="ARBA" id="ARBA00022438"/>
    </source>
</evidence>
<keyword evidence="10" id="KW-1185">Reference proteome</keyword>
<dbReference type="SUPFAM" id="SSF101821">
    <property type="entry name" value="Aminopeptidase/glucanase lid domain"/>
    <property type="match status" value="1"/>
</dbReference>
<dbReference type="RefSeq" id="WP_207258349.1">
    <property type="nucleotide sequence ID" value="NZ_JAFMPP010000011.1"/>
</dbReference>
<feature type="binding site" evidence="8">
    <location>
        <position position="72"/>
    </location>
    <ligand>
        <name>Zn(2+)</name>
        <dbReference type="ChEBI" id="CHEBI:29105"/>
        <label>1</label>
    </ligand>
</feature>
<proteinExistence type="inferred from homology"/>
<feature type="active site" description="Proton acceptor" evidence="7">
    <location>
        <position position="223"/>
    </location>
</feature>
<dbReference type="GO" id="GO:0046872">
    <property type="term" value="F:metal ion binding"/>
    <property type="evidence" value="ECO:0007669"/>
    <property type="project" value="UniProtKB-UniRule"/>
</dbReference>
<sequence length="384" mass="42070">MPRLTIDTAYLTEQLKALLTIPSPTGYTDTVVRHVAKELERLGLKVELTRRGAISALRQGSRRASARAVVSHLDTLGAQVKRLKENGRLELVPIGHWSARFAEGARCMIFSDAGTYRGTILPLKASGHTYNEEVDSLPVGWPYVEMRVDALSRDLKELTRLGIDVGDTVAIDPQPEFLDNGFIVSRHLDNKAGVAVMLAAIKAMEDAGISTPVDTHWLFTIAEEVGVGAASILTPDIASMIAVDNGTSAPGQNSAEFGVTIAMADQTGPFDYHLTKKLVRLCQDEDIRYQKDIFRYYRSDSASALEAGHDVRTALITFGIDASHGYERIHMHALRSLSELITAYLTSPVEIERDRNFHAGLQGFTRQPDVEAAQELASDTNPAE</sequence>
<accession>A0A939G1Q7</accession>
<dbReference type="CDD" id="cd05657">
    <property type="entry name" value="M42_glucanase_like"/>
    <property type="match status" value="1"/>
</dbReference>
<evidence type="ECO:0000313" key="10">
    <source>
        <dbReference type="Proteomes" id="UP000664122"/>
    </source>
</evidence>
<comment type="cofactor">
    <cofactor evidence="8">
        <name>a divalent metal cation</name>
        <dbReference type="ChEBI" id="CHEBI:60240"/>
    </cofactor>
    <text evidence="8">Binds 2 divalent metal cations per subunit.</text>
</comment>
<dbReference type="SUPFAM" id="SSF53187">
    <property type="entry name" value="Zn-dependent exopeptidases"/>
    <property type="match status" value="1"/>
</dbReference>
<protein>
    <submittedName>
        <fullName evidence="9">Osmoprotectant NAGGN system M42 family peptidase</fullName>
    </submittedName>
</protein>
<feature type="binding site" evidence="8">
    <location>
        <position position="189"/>
    </location>
    <ligand>
        <name>Zn(2+)</name>
        <dbReference type="ChEBI" id="CHEBI:29105"/>
        <label>2</label>
    </ligand>
</feature>
<dbReference type="Gene3D" id="2.40.30.40">
    <property type="entry name" value="Peptidase M42, domain 2"/>
    <property type="match status" value="1"/>
</dbReference>
<keyword evidence="3" id="KW-0645">Protease</keyword>
<feature type="binding site" evidence="8">
    <location>
        <position position="244"/>
    </location>
    <ligand>
        <name>Zn(2+)</name>
        <dbReference type="ChEBI" id="CHEBI:29105"/>
        <label>1</label>
    </ligand>
</feature>
<name>A0A939G1Q7_9HYPH</name>
<organism evidence="9 10">
    <name type="scientific">Jiella flava</name>
    <dbReference type="NCBI Taxonomy" id="2816857"/>
    <lineage>
        <taxon>Bacteria</taxon>
        <taxon>Pseudomonadati</taxon>
        <taxon>Pseudomonadota</taxon>
        <taxon>Alphaproteobacteria</taxon>
        <taxon>Hyphomicrobiales</taxon>
        <taxon>Aurantimonadaceae</taxon>
        <taxon>Jiella</taxon>
    </lineage>
</organism>
<evidence type="ECO:0000256" key="4">
    <source>
        <dbReference type="ARBA" id="ARBA00022723"/>
    </source>
</evidence>
<evidence type="ECO:0000256" key="1">
    <source>
        <dbReference type="ARBA" id="ARBA00006272"/>
    </source>
</evidence>
<dbReference type="PANTHER" id="PTHR32481">
    <property type="entry name" value="AMINOPEPTIDASE"/>
    <property type="match status" value="1"/>
</dbReference>
<dbReference type="InterPro" id="IPR023367">
    <property type="entry name" value="Peptidase_M42_dom2"/>
</dbReference>
<feature type="binding site" evidence="8">
    <location>
        <position position="224"/>
    </location>
    <ligand>
        <name>Zn(2+)</name>
        <dbReference type="ChEBI" id="CHEBI:29105"/>
        <label>2</label>
    </ligand>
</feature>
<evidence type="ECO:0000256" key="7">
    <source>
        <dbReference type="PIRSR" id="PIRSR001123-1"/>
    </source>
</evidence>
<dbReference type="Gene3D" id="3.40.630.10">
    <property type="entry name" value="Zn peptidases"/>
    <property type="match status" value="1"/>
</dbReference>
<dbReference type="PANTHER" id="PTHR32481:SF7">
    <property type="entry name" value="AMINOPEPTIDASE YHFE-RELATED"/>
    <property type="match status" value="1"/>
</dbReference>
<dbReference type="InterPro" id="IPR017537">
    <property type="entry name" value="Peptidase_M42_hydrolase"/>
</dbReference>
<dbReference type="AlphaFoldDB" id="A0A939G1Q7"/>
<dbReference type="GO" id="GO:0004177">
    <property type="term" value="F:aminopeptidase activity"/>
    <property type="evidence" value="ECO:0007669"/>
    <property type="project" value="UniProtKB-UniRule"/>
</dbReference>
<evidence type="ECO:0000256" key="8">
    <source>
        <dbReference type="PIRSR" id="PIRSR001123-2"/>
    </source>
</evidence>
<feature type="binding site" evidence="8">
    <location>
        <position position="189"/>
    </location>
    <ligand>
        <name>Zn(2+)</name>
        <dbReference type="ChEBI" id="CHEBI:29105"/>
        <label>1</label>
    </ligand>
</feature>
<comment type="caution">
    <text evidence="9">The sequence shown here is derived from an EMBL/GenBank/DDBJ whole genome shotgun (WGS) entry which is preliminary data.</text>
</comment>
<keyword evidence="4 8" id="KW-0479">Metal-binding</keyword>
<reference evidence="9" key="1">
    <citation type="submission" date="2021-03" db="EMBL/GenBank/DDBJ databases">
        <title>Whole genome sequence of Jiella sp. CQZ9-1.</title>
        <authorList>
            <person name="Tuo L."/>
        </authorList>
    </citation>
    <scope>NUCLEOTIDE SEQUENCE</scope>
    <source>
        <strain evidence="9">CQZ9-1</strain>
    </source>
</reference>
<evidence type="ECO:0000256" key="6">
    <source>
        <dbReference type="PIRNR" id="PIRNR001123"/>
    </source>
</evidence>
<dbReference type="Proteomes" id="UP000664122">
    <property type="component" value="Unassembled WGS sequence"/>
</dbReference>
<keyword evidence="2" id="KW-0031">Aminopeptidase</keyword>